<sequence length="129" mass="13765">MAGDAMNDEDDISDRGPARSAPRDSLFLLAAISTPEGAPLGKARVRNLSATGMMADCERPIPADVRVRCDLRGVGHVDGVVAWARAEKIGVAFDRPIDPQLTRKPVGAGAPQSTMPDYLRMHSAKTKRG</sequence>
<proteinExistence type="predicted"/>
<dbReference type="SUPFAM" id="SSF141371">
    <property type="entry name" value="PilZ domain-like"/>
    <property type="match status" value="1"/>
</dbReference>
<dbReference type="InterPro" id="IPR009875">
    <property type="entry name" value="PilZ_domain"/>
</dbReference>
<accession>A0A494WCC0</accession>
<evidence type="ECO:0000259" key="2">
    <source>
        <dbReference type="Pfam" id="PF07238"/>
    </source>
</evidence>
<dbReference type="GO" id="GO:0035438">
    <property type="term" value="F:cyclic-di-GMP binding"/>
    <property type="evidence" value="ECO:0007669"/>
    <property type="project" value="InterPro"/>
</dbReference>
<feature type="region of interest" description="Disordered" evidence="1">
    <location>
        <begin position="1"/>
        <end position="20"/>
    </location>
</feature>
<dbReference type="EMBL" id="AP018664">
    <property type="protein sequence ID" value="BBD98165.1"/>
    <property type="molecule type" value="Genomic_DNA"/>
</dbReference>
<reference evidence="3 4" key="1">
    <citation type="submission" date="2018-05" db="EMBL/GenBank/DDBJ databases">
        <title>Complete Genome Sequence of the Nonylphenol-Degrading Bacterium Sphingobium amiense DSM 16289T.</title>
        <authorList>
            <person name="Ootsuka M."/>
            <person name="Nishizawa T."/>
            <person name="Ohta H."/>
        </authorList>
    </citation>
    <scope>NUCLEOTIDE SEQUENCE [LARGE SCALE GENOMIC DNA]</scope>
    <source>
        <strain evidence="3 4">DSM 16289</strain>
    </source>
</reference>
<evidence type="ECO:0000313" key="4">
    <source>
        <dbReference type="Proteomes" id="UP000279959"/>
    </source>
</evidence>
<feature type="compositionally biased region" description="Acidic residues" evidence="1">
    <location>
        <begin position="1"/>
        <end position="12"/>
    </location>
</feature>
<evidence type="ECO:0000256" key="1">
    <source>
        <dbReference type="SAM" id="MobiDB-lite"/>
    </source>
</evidence>
<organism evidence="3 4">
    <name type="scientific">Sphingobium amiense</name>
    <dbReference type="NCBI Taxonomy" id="135719"/>
    <lineage>
        <taxon>Bacteria</taxon>
        <taxon>Pseudomonadati</taxon>
        <taxon>Pseudomonadota</taxon>
        <taxon>Alphaproteobacteria</taxon>
        <taxon>Sphingomonadales</taxon>
        <taxon>Sphingomonadaceae</taxon>
        <taxon>Sphingobium</taxon>
    </lineage>
</organism>
<name>A0A494WCC0_9SPHN</name>
<keyword evidence="4" id="KW-1185">Reference proteome</keyword>
<feature type="domain" description="PilZ" evidence="2">
    <location>
        <begin position="19"/>
        <end position="101"/>
    </location>
</feature>
<gene>
    <name evidence="3" type="ORF">SAMIE_1016660</name>
</gene>
<dbReference type="Pfam" id="PF07238">
    <property type="entry name" value="PilZ"/>
    <property type="match status" value="1"/>
</dbReference>
<dbReference type="KEGG" id="sami:SAMIE_1016660"/>
<dbReference type="AlphaFoldDB" id="A0A494WCC0"/>
<evidence type="ECO:0000313" key="3">
    <source>
        <dbReference type="EMBL" id="BBD98165.1"/>
    </source>
</evidence>
<dbReference type="Proteomes" id="UP000279959">
    <property type="component" value="Chromosome"/>
</dbReference>
<protein>
    <submittedName>
        <fullName evidence="3">Pilus assembly protein PilZ</fullName>
    </submittedName>
</protein>